<dbReference type="InterPro" id="IPR009875">
    <property type="entry name" value="PilZ_domain"/>
</dbReference>
<dbReference type="Pfam" id="PF07238">
    <property type="entry name" value="PilZ"/>
    <property type="match status" value="1"/>
</dbReference>
<keyword evidence="3" id="KW-1185">Reference proteome</keyword>
<dbReference type="Proteomes" id="UP000305675">
    <property type="component" value="Unassembled WGS sequence"/>
</dbReference>
<dbReference type="RefSeq" id="WP_136862140.1">
    <property type="nucleotide sequence ID" value="NZ_SWCJ01000002.1"/>
</dbReference>
<evidence type="ECO:0000259" key="1">
    <source>
        <dbReference type="Pfam" id="PF07238"/>
    </source>
</evidence>
<dbReference type="EMBL" id="SWCJ01000002">
    <property type="protein sequence ID" value="TKB57495.1"/>
    <property type="molecule type" value="Genomic_DNA"/>
</dbReference>
<organism evidence="2 3">
    <name type="scientific">Ferrimonas aestuarii</name>
    <dbReference type="NCBI Taxonomy" id="2569539"/>
    <lineage>
        <taxon>Bacteria</taxon>
        <taxon>Pseudomonadati</taxon>
        <taxon>Pseudomonadota</taxon>
        <taxon>Gammaproteobacteria</taxon>
        <taxon>Alteromonadales</taxon>
        <taxon>Ferrimonadaceae</taxon>
        <taxon>Ferrimonas</taxon>
    </lineage>
</organism>
<feature type="domain" description="PilZ" evidence="1">
    <location>
        <begin position="9"/>
        <end position="79"/>
    </location>
</feature>
<name>A0A4U1BTZ8_9GAMM</name>
<accession>A0A4U1BTZ8</accession>
<reference evidence="2 3" key="1">
    <citation type="submission" date="2019-04" db="EMBL/GenBank/DDBJ databases">
        <authorList>
            <person name="Hwang J.C."/>
        </authorList>
    </citation>
    <scope>NUCLEOTIDE SEQUENCE [LARGE SCALE GENOMIC DNA]</scope>
    <source>
        <strain evidence="2 3">IMCC35002</strain>
    </source>
</reference>
<protein>
    <submittedName>
        <fullName evidence="2">Pilus assembly protein PilZ</fullName>
    </submittedName>
</protein>
<evidence type="ECO:0000313" key="2">
    <source>
        <dbReference type="EMBL" id="TKB57495.1"/>
    </source>
</evidence>
<sequence length="105" mass="11773">MDCVELDITTLEQLYQAYMGRVQSGGLYFPSQTLWPLGTELLCRFRLPQQANWHEYVGRVVWVNPQTTSHADKGVGVAFGDSAFKPPIEQLLADRLATSKLTSTL</sequence>
<dbReference type="OrthoDB" id="5296245at2"/>
<dbReference type="Gene3D" id="2.40.10.220">
    <property type="entry name" value="predicted glycosyltransferase like domains"/>
    <property type="match status" value="1"/>
</dbReference>
<evidence type="ECO:0000313" key="3">
    <source>
        <dbReference type="Proteomes" id="UP000305675"/>
    </source>
</evidence>
<gene>
    <name evidence="2" type="ORF">FCL42_04275</name>
</gene>
<dbReference type="AlphaFoldDB" id="A0A4U1BTZ8"/>
<comment type="caution">
    <text evidence="2">The sequence shown here is derived from an EMBL/GenBank/DDBJ whole genome shotgun (WGS) entry which is preliminary data.</text>
</comment>
<proteinExistence type="predicted"/>
<dbReference type="GO" id="GO:0035438">
    <property type="term" value="F:cyclic-di-GMP binding"/>
    <property type="evidence" value="ECO:0007669"/>
    <property type="project" value="InterPro"/>
</dbReference>